<evidence type="ECO:0000259" key="10">
    <source>
        <dbReference type="PROSITE" id="PS50262"/>
    </source>
</evidence>
<dbReference type="PROSITE" id="PS50262">
    <property type="entry name" value="G_PROTEIN_RECEP_F1_2"/>
    <property type="match status" value="1"/>
</dbReference>
<dbReference type="PANTHER" id="PTHR24235">
    <property type="entry name" value="NEUROPEPTIDE Y RECEPTOR"/>
    <property type="match status" value="1"/>
</dbReference>
<proteinExistence type="inferred from homology"/>
<evidence type="ECO:0000256" key="1">
    <source>
        <dbReference type="ARBA" id="ARBA00004141"/>
    </source>
</evidence>
<sequence>MIFLYAAYSQHNSCSIFLSSFALTAIAIDRYRAVHYPHKRSRPRPANLSSNASCSLSRVVPSTATFVGLLSCGALLSAPLLFISRLRPYPTICGQFCLEVWPQRLSWLRPTYGFAVPALQFGLPLLITCYCYSSIISYLNLRHQRRAAVEKMLPSSQQKSAGRRRRVARMMIAMVGFFILCWFPMNFMNLARDYDFISSIIDTKNFNLYFAVSHLVAMTSVVWVYR</sequence>
<name>A0A915JMG4_ROMCU</name>
<evidence type="ECO:0000313" key="12">
    <source>
        <dbReference type="WBParaSite" id="nRc.2.0.1.t27298-RA"/>
    </source>
</evidence>
<keyword evidence="5 9" id="KW-0472">Membrane</keyword>
<keyword evidence="3 9" id="KW-1133">Transmembrane helix</keyword>
<evidence type="ECO:0000256" key="8">
    <source>
        <dbReference type="RuleBase" id="RU000688"/>
    </source>
</evidence>
<evidence type="ECO:0000256" key="2">
    <source>
        <dbReference type="ARBA" id="ARBA00022692"/>
    </source>
</evidence>
<reference evidence="12" key="1">
    <citation type="submission" date="2022-11" db="UniProtKB">
        <authorList>
            <consortium name="WormBaseParasite"/>
        </authorList>
    </citation>
    <scope>IDENTIFICATION</scope>
</reference>
<dbReference type="Proteomes" id="UP000887565">
    <property type="component" value="Unplaced"/>
</dbReference>
<dbReference type="GO" id="GO:0042923">
    <property type="term" value="F:neuropeptide binding"/>
    <property type="evidence" value="ECO:0007669"/>
    <property type="project" value="TreeGrafter"/>
</dbReference>
<keyword evidence="2 8" id="KW-0812">Transmembrane</keyword>
<dbReference type="InterPro" id="IPR017452">
    <property type="entry name" value="GPCR_Rhodpsn_7TM"/>
</dbReference>
<keyword evidence="4 8" id="KW-0297">G-protein coupled receptor</keyword>
<evidence type="ECO:0000256" key="6">
    <source>
        <dbReference type="ARBA" id="ARBA00023170"/>
    </source>
</evidence>
<protein>
    <submittedName>
        <fullName evidence="12">G-protein coupled receptors family 1 profile domain-containing protein</fullName>
    </submittedName>
</protein>
<evidence type="ECO:0000256" key="4">
    <source>
        <dbReference type="ARBA" id="ARBA00023040"/>
    </source>
</evidence>
<dbReference type="GO" id="GO:0005886">
    <property type="term" value="C:plasma membrane"/>
    <property type="evidence" value="ECO:0007669"/>
    <property type="project" value="TreeGrafter"/>
</dbReference>
<dbReference type="OMA" id="TIMTFCY"/>
<evidence type="ECO:0000256" key="3">
    <source>
        <dbReference type="ARBA" id="ARBA00022989"/>
    </source>
</evidence>
<evidence type="ECO:0000313" key="11">
    <source>
        <dbReference type="Proteomes" id="UP000887565"/>
    </source>
</evidence>
<evidence type="ECO:0000256" key="9">
    <source>
        <dbReference type="SAM" id="Phobius"/>
    </source>
</evidence>
<evidence type="ECO:0000256" key="7">
    <source>
        <dbReference type="ARBA" id="ARBA00023224"/>
    </source>
</evidence>
<dbReference type="Pfam" id="PF00001">
    <property type="entry name" value="7tm_1"/>
    <property type="match status" value="1"/>
</dbReference>
<dbReference type="InterPro" id="IPR000276">
    <property type="entry name" value="GPCR_Rhodpsn"/>
</dbReference>
<dbReference type="PANTHER" id="PTHR24235:SF29">
    <property type="entry name" value="GH23382P"/>
    <property type="match status" value="1"/>
</dbReference>
<dbReference type="PROSITE" id="PS00237">
    <property type="entry name" value="G_PROTEIN_RECEP_F1_1"/>
    <property type="match status" value="1"/>
</dbReference>
<feature type="transmembrane region" description="Helical" evidence="9">
    <location>
        <begin position="59"/>
        <end position="82"/>
    </location>
</feature>
<organism evidence="11 12">
    <name type="scientific">Romanomermis culicivorax</name>
    <name type="common">Nematode worm</name>
    <dbReference type="NCBI Taxonomy" id="13658"/>
    <lineage>
        <taxon>Eukaryota</taxon>
        <taxon>Metazoa</taxon>
        <taxon>Ecdysozoa</taxon>
        <taxon>Nematoda</taxon>
        <taxon>Enoplea</taxon>
        <taxon>Dorylaimia</taxon>
        <taxon>Mermithida</taxon>
        <taxon>Mermithoidea</taxon>
        <taxon>Mermithidae</taxon>
        <taxon>Romanomermis</taxon>
    </lineage>
</organism>
<comment type="subcellular location">
    <subcellularLocation>
        <location evidence="1">Membrane</location>
        <topology evidence="1">Multi-pass membrane protein</topology>
    </subcellularLocation>
</comment>
<evidence type="ECO:0000256" key="5">
    <source>
        <dbReference type="ARBA" id="ARBA00023136"/>
    </source>
</evidence>
<dbReference type="AlphaFoldDB" id="A0A915JMG4"/>
<accession>A0A915JMG4</accession>
<dbReference type="SUPFAM" id="SSF81321">
    <property type="entry name" value="Family A G protein-coupled receptor-like"/>
    <property type="match status" value="1"/>
</dbReference>
<feature type="transmembrane region" description="Helical" evidence="9">
    <location>
        <begin position="206"/>
        <end position="225"/>
    </location>
</feature>
<keyword evidence="6 8" id="KW-0675">Receptor</keyword>
<keyword evidence="11" id="KW-1185">Reference proteome</keyword>
<dbReference type="WBParaSite" id="nRc.2.0.1.t27298-RA">
    <property type="protein sequence ID" value="nRc.2.0.1.t27298-RA"/>
    <property type="gene ID" value="nRc.2.0.1.g27298"/>
</dbReference>
<dbReference type="GO" id="GO:0008188">
    <property type="term" value="F:neuropeptide receptor activity"/>
    <property type="evidence" value="ECO:0007669"/>
    <property type="project" value="TreeGrafter"/>
</dbReference>
<dbReference type="Gene3D" id="1.20.1070.10">
    <property type="entry name" value="Rhodopsin 7-helix transmembrane proteins"/>
    <property type="match status" value="1"/>
</dbReference>
<feature type="transmembrane region" description="Helical" evidence="9">
    <location>
        <begin position="118"/>
        <end position="141"/>
    </location>
</feature>
<dbReference type="GO" id="GO:0043005">
    <property type="term" value="C:neuron projection"/>
    <property type="evidence" value="ECO:0007669"/>
    <property type="project" value="TreeGrafter"/>
</dbReference>
<feature type="domain" description="G-protein coupled receptors family 1 profile" evidence="10">
    <location>
        <begin position="15"/>
        <end position="226"/>
    </location>
</feature>
<dbReference type="PRINTS" id="PR00237">
    <property type="entry name" value="GPCRRHODOPSN"/>
</dbReference>
<feature type="transmembrane region" description="Helical" evidence="9">
    <location>
        <begin position="167"/>
        <end position="186"/>
    </location>
</feature>
<keyword evidence="7 8" id="KW-0807">Transducer</keyword>
<comment type="similarity">
    <text evidence="8">Belongs to the G-protein coupled receptor 1 family.</text>
</comment>